<evidence type="ECO:0000259" key="5">
    <source>
        <dbReference type="Pfam" id="PF00483"/>
    </source>
</evidence>
<evidence type="ECO:0000313" key="7">
    <source>
        <dbReference type="EMBL" id="PIL17835.1"/>
    </source>
</evidence>
<name>A0A2G8R8F1_9RHOB</name>
<dbReference type="InterPro" id="IPR011831">
    <property type="entry name" value="ADP-Glc_PPase"/>
</dbReference>
<keyword evidence="8" id="KW-1185">Reference proteome</keyword>
<feature type="domain" description="Nucleotidyl transferase" evidence="5">
    <location>
        <begin position="10"/>
        <end position="266"/>
    </location>
</feature>
<dbReference type="AlphaFoldDB" id="A0A2G8R8F1"/>
<dbReference type="OrthoDB" id="9801810at2"/>
<gene>
    <name evidence="7" type="ORF">P775_22860</name>
</gene>
<dbReference type="Gene3D" id="3.90.550.10">
    <property type="entry name" value="Spore Coat Polysaccharide Biosynthesis Protein SpsA, Chain A"/>
    <property type="match status" value="1"/>
</dbReference>
<feature type="domain" description="Glucose-1-phosphate adenylyltransferase/Bifunctional protein GlmU-like C-terminal hexapeptide" evidence="6">
    <location>
        <begin position="295"/>
        <end position="348"/>
    </location>
</feature>
<dbReference type="PANTHER" id="PTHR43523">
    <property type="entry name" value="GLUCOSE-1-PHOSPHATE ADENYLYLTRANSFERASE-RELATED"/>
    <property type="match status" value="1"/>
</dbReference>
<dbReference type="RefSeq" id="WP_099912971.1">
    <property type="nucleotide sequence ID" value="NZ_AWWI01000153.1"/>
</dbReference>
<dbReference type="Pfam" id="PF00483">
    <property type="entry name" value="NTP_transferase"/>
    <property type="match status" value="1"/>
</dbReference>
<dbReference type="Pfam" id="PF24894">
    <property type="entry name" value="Hexapep_GlmU"/>
    <property type="match status" value="1"/>
</dbReference>
<dbReference type="GO" id="GO:0008878">
    <property type="term" value="F:glucose-1-phosphate adenylyltransferase activity"/>
    <property type="evidence" value="ECO:0007669"/>
    <property type="project" value="InterPro"/>
</dbReference>
<evidence type="ECO:0000313" key="8">
    <source>
        <dbReference type="Proteomes" id="UP000231259"/>
    </source>
</evidence>
<keyword evidence="2" id="KW-0808">Transferase</keyword>
<keyword evidence="3" id="KW-0548">Nucleotidyltransferase</keyword>
<dbReference type="GO" id="GO:0005978">
    <property type="term" value="P:glycogen biosynthetic process"/>
    <property type="evidence" value="ECO:0007669"/>
    <property type="project" value="UniProtKB-KW"/>
</dbReference>
<proteinExistence type="inferred from homology"/>
<dbReference type="InterPro" id="IPR029044">
    <property type="entry name" value="Nucleotide-diphossugar_trans"/>
</dbReference>
<evidence type="ECO:0000256" key="3">
    <source>
        <dbReference type="ARBA" id="ARBA00022695"/>
    </source>
</evidence>
<keyword evidence="4" id="KW-0320">Glycogen biosynthesis</keyword>
<dbReference type="InterPro" id="IPR005835">
    <property type="entry name" value="NTP_transferase_dom"/>
</dbReference>
<organism evidence="7 8">
    <name type="scientific">Puniceibacterium antarcticum</name>
    <dbReference type="NCBI Taxonomy" id="1206336"/>
    <lineage>
        <taxon>Bacteria</taxon>
        <taxon>Pseudomonadati</taxon>
        <taxon>Pseudomonadota</taxon>
        <taxon>Alphaproteobacteria</taxon>
        <taxon>Rhodobacterales</taxon>
        <taxon>Paracoccaceae</taxon>
        <taxon>Puniceibacterium</taxon>
    </lineage>
</organism>
<evidence type="ECO:0000256" key="2">
    <source>
        <dbReference type="ARBA" id="ARBA00022679"/>
    </source>
</evidence>
<sequence>MSGIYHNIVAVMLAGGQGSRLFELTEDMCKPAVSIAGGRRIVDWTMANLADCAPAHVVVATQYRPDALINHLNTRWREAFASGTLHIRHGAAVTGQPEGYVGTADAVTRNLTEIMATMPDHVLVMAADHVYRMDYAAMIAAHQASGLPVTVAVDRVPLIQSRAFGVISVDETGRVVEFNEKPHHPKPTATDADRALVSMGIYVFDAGWLRDTLVADHEAPMSSHDFGHDILPTAVARGEVHAYDVALQEPNFFWRDVGTLDALRETCIAIASGAVPCVRPGPVTFGPVTRILPDGTVVLAGGRVKRGAQLRNVIVAPGADVPAELVVGFNRYQDEQHFRVTPLGTVLISPAMLARHADYQARVNLLRA</sequence>
<evidence type="ECO:0000256" key="4">
    <source>
        <dbReference type="ARBA" id="ARBA00023056"/>
    </source>
</evidence>
<evidence type="ECO:0000259" key="6">
    <source>
        <dbReference type="Pfam" id="PF24894"/>
    </source>
</evidence>
<dbReference type="SUPFAM" id="SSF53448">
    <property type="entry name" value="Nucleotide-diphospho-sugar transferases"/>
    <property type="match status" value="1"/>
</dbReference>
<reference evidence="7 8" key="1">
    <citation type="submission" date="2013-09" db="EMBL/GenBank/DDBJ databases">
        <title>Genome sequencing of Phaeobacter antarcticus sp. nov. SM1211.</title>
        <authorList>
            <person name="Zhang X.-Y."/>
            <person name="Liu C."/>
            <person name="Chen X.-L."/>
            <person name="Xie B.-B."/>
            <person name="Qin Q.-L."/>
            <person name="Rong J.-C."/>
            <person name="Zhang Y.-Z."/>
        </authorList>
    </citation>
    <scope>NUCLEOTIDE SEQUENCE [LARGE SCALE GENOMIC DNA]</scope>
    <source>
        <strain evidence="7 8">SM1211</strain>
    </source>
</reference>
<protein>
    <submittedName>
        <fullName evidence="7">Uncharacterized protein</fullName>
    </submittedName>
</protein>
<dbReference type="Gene3D" id="2.160.10.10">
    <property type="entry name" value="Hexapeptide repeat proteins"/>
    <property type="match status" value="1"/>
</dbReference>
<dbReference type="EMBL" id="AWWI01000153">
    <property type="protein sequence ID" value="PIL17835.1"/>
    <property type="molecule type" value="Genomic_DNA"/>
</dbReference>
<dbReference type="InterPro" id="IPR056818">
    <property type="entry name" value="GlmU/GlgC-like_hexapep"/>
</dbReference>
<comment type="similarity">
    <text evidence="1">Belongs to the bacterial/plant glucose-1-phosphate adenylyltransferase family.</text>
</comment>
<evidence type="ECO:0000256" key="1">
    <source>
        <dbReference type="ARBA" id="ARBA00010443"/>
    </source>
</evidence>
<comment type="caution">
    <text evidence="7">The sequence shown here is derived from an EMBL/GenBank/DDBJ whole genome shotgun (WGS) entry which is preliminary data.</text>
</comment>
<dbReference type="Proteomes" id="UP000231259">
    <property type="component" value="Unassembled WGS sequence"/>
</dbReference>
<accession>A0A2G8R8F1</accession>
<dbReference type="PANTHER" id="PTHR43523:SF2">
    <property type="entry name" value="GLUCOSE-1-PHOSPHATE ADENYLYLTRANSFERASE"/>
    <property type="match status" value="1"/>
</dbReference>